<dbReference type="PRINTS" id="PR00727">
    <property type="entry name" value="LEADERPTASE"/>
</dbReference>
<dbReference type="GO" id="GO:0009003">
    <property type="term" value="F:signal peptidase activity"/>
    <property type="evidence" value="ECO:0007669"/>
    <property type="project" value="UniProtKB-EC"/>
</dbReference>
<evidence type="ECO:0000256" key="4">
    <source>
        <dbReference type="ARBA" id="ARBA00013208"/>
    </source>
</evidence>
<dbReference type="PANTHER" id="PTHR43390:SF1">
    <property type="entry name" value="CHLOROPLAST PROCESSING PEPTIDASE"/>
    <property type="match status" value="1"/>
</dbReference>
<protein>
    <recommendedName>
        <fullName evidence="4 7">Signal peptidase I</fullName>
        <ecNumber evidence="4 7">3.4.21.89</ecNumber>
    </recommendedName>
</protein>
<dbReference type="NCBIfam" id="TIGR02227">
    <property type="entry name" value="sigpep_I_bact"/>
    <property type="match status" value="1"/>
</dbReference>
<comment type="similarity">
    <text evidence="3 7">Belongs to the peptidase S26 family.</text>
</comment>
<dbReference type="InterPro" id="IPR019758">
    <property type="entry name" value="Pept_S26A_signal_pept_1_CS"/>
</dbReference>
<dbReference type="InterPro" id="IPR000223">
    <property type="entry name" value="Pept_S26A_signal_pept_1"/>
</dbReference>
<keyword evidence="7" id="KW-0812">Transmembrane</keyword>
<evidence type="ECO:0000256" key="3">
    <source>
        <dbReference type="ARBA" id="ARBA00009370"/>
    </source>
</evidence>
<feature type="active site" evidence="6">
    <location>
        <position position="40"/>
    </location>
</feature>
<dbReference type="SUPFAM" id="SSF51306">
    <property type="entry name" value="LexA/Signal peptidase"/>
    <property type="match status" value="1"/>
</dbReference>
<evidence type="ECO:0000256" key="5">
    <source>
        <dbReference type="ARBA" id="ARBA00022801"/>
    </source>
</evidence>
<proteinExistence type="inferred from homology"/>
<evidence type="ECO:0000259" key="8">
    <source>
        <dbReference type="Pfam" id="PF10502"/>
    </source>
</evidence>
<evidence type="ECO:0000256" key="7">
    <source>
        <dbReference type="RuleBase" id="RU362042"/>
    </source>
</evidence>
<comment type="catalytic activity">
    <reaction evidence="1 7">
        <text>Cleavage of hydrophobic, N-terminal signal or leader sequences from secreted and periplasmic proteins.</text>
        <dbReference type="EC" id="3.4.21.89"/>
    </reaction>
</comment>
<gene>
    <name evidence="9" type="ORF">SD1D_0690</name>
</gene>
<keyword evidence="5 7" id="KW-0378">Hydrolase</keyword>
<dbReference type="OrthoDB" id="9802919at2"/>
<dbReference type="CDD" id="cd06530">
    <property type="entry name" value="S26_SPase_I"/>
    <property type="match status" value="1"/>
</dbReference>
<dbReference type="EMBL" id="LN879430">
    <property type="protein sequence ID" value="CUH92238.1"/>
    <property type="molecule type" value="Genomic_DNA"/>
</dbReference>
<dbReference type="Gene3D" id="2.10.109.10">
    <property type="entry name" value="Umud Fragment, subunit A"/>
    <property type="match status" value="1"/>
</dbReference>
<dbReference type="RefSeq" id="WP_058257622.1">
    <property type="nucleotide sequence ID" value="NZ_DUPS01000061.1"/>
</dbReference>
<dbReference type="GO" id="GO:0006465">
    <property type="term" value="P:signal peptide processing"/>
    <property type="evidence" value="ECO:0007669"/>
    <property type="project" value="InterPro"/>
</dbReference>
<keyword evidence="7" id="KW-0472">Membrane</keyword>
<evidence type="ECO:0000256" key="6">
    <source>
        <dbReference type="PIRSR" id="PIRSR600223-1"/>
    </source>
</evidence>
<evidence type="ECO:0000256" key="1">
    <source>
        <dbReference type="ARBA" id="ARBA00000677"/>
    </source>
</evidence>
<dbReference type="Pfam" id="PF10502">
    <property type="entry name" value="Peptidase_S26"/>
    <property type="match status" value="1"/>
</dbReference>
<reference evidence="10" key="1">
    <citation type="submission" date="2015-09" db="EMBL/GenBank/DDBJ databases">
        <authorList>
            <person name="Wibberg D."/>
        </authorList>
    </citation>
    <scope>NUCLEOTIDE SEQUENCE [LARGE SCALE GENOMIC DNA]</scope>
    <source>
        <strain evidence="10">SD1D</strain>
    </source>
</reference>
<dbReference type="GO" id="GO:0004252">
    <property type="term" value="F:serine-type endopeptidase activity"/>
    <property type="evidence" value="ECO:0007669"/>
    <property type="project" value="InterPro"/>
</dbReference>
<dbReference type="PROSITE" id="PS00760">
    <property type="entry name" value="SPASE_I_2"/>
    <property type="match status" value="1"/>
</dbReference>
<comment type="subcellular location">
    <subcellularLocation>
        <location evidence="2">Cell membrane</location>
        <topology evidence="2">Single-pass type II membrane protein</topology>
    </subcellularLocation>
    <subcellularLocation>
        <location evidence="7">Membrane</location>
        <topology evidence="7">Single-pass type II membrane protein</topology>
    </subcellularLocation>
</comment>
<keyword evidence="10" id="KW-1185">Reference proteome</keyword>
<feature type="active site" evidence="6">
    <location>
        <position position="83"/>
    </location>
</feature>
<accession>A0A0K8J4K2</accession>
<feature type="domain" description="Peptidase S26" evidence="8">
    <location>
        <begin position="10"/>
        <end position="165"/>
    </location>
</feature>
<dbReference type="InterPro" id="IPR019533">
    <property type="entry name" value="Peptidase_S26"/>
</dbReference>
<organism evidence="9 10">
    <name type="scientific">Herbinix luporum</name>
    <dbReference type="NCBI Taxonomy" id="1679721"/>
    <lineage>
        <taxon>Bacteria</taxon>
        <taxon>Bacillati</taxon>
        <taxon>Bacillota</taxon>
        <taxon>Clostridia</taxon>
        <taxon>Lachnospirales</taxon>
        <taxon>Lachnospiraceae</taxon>
        <taxon>Herbinix</taxon>
    </lineage>
</organism>
<dbReference type="Proteomes" id="UP000196053">
    <property type="component" value="Chromosome I"/>
</dbReference>
<dbReference type="GO" id="GO:0005886">
    <property type="term" value="C:plasma membrane"/>
    <property type="evidence" value="ECO:0007669"/>
    <property type="project" value="UniProtKB-SubCell"/>
</dbReference>
<evidence type="ECO:0000256" key="2">
    <source>
        <dbReference type="ARBA" id="ARBA00004401"/>
    </source>
</evidence>
<name>A0A0K8J4K2_9FIRM</name>
<feature type="transmembrane region" description="Helical" evidence="7">
    <location>
        <begin position="12"/>
        <end position="31"/>
    </location>
</feature>
<dbReference type="PANTHER" id="PTHR43390">
    <property type="entry name" value="SIGNAL PEPTIDASE I"/>
    <property type="match status" value="1"/>
</dbReference>
<sequence>MGKRIIKEIISWVLVFGIAFLLALIINRFVIFKVEVPTGSMENTIMTGDKVFTFRLSYLFSKPKRGDIIVFPFPDNEELDYIKRIIGTPGDKIEIREGILYINDQEVVEDYIMEPMEKEDMEAVVVPEGCYFVMGDNRNSSMDSRVWINKFVEGDKIKGKAIFKYPNFTWLN</sequence>
<dbReference type="AlphaFoldDB" id="A0A0K8J4K2"/>
<dbReference type="KEGG" id="hsd:SD1D_0690"/>
<evidence type="ECO:0000313" key="9">
    <source>
        <dbReference type="EMBL" id="CUH92238.1"/>
    </source>
</evidence>
<evidence type="ECO:0000313" key="10">
    <source>
        <dbReference type="Proteomes" id="UP000196053"/>
    </source>
</evidence>
<dbReference type="InterPro" id="IPR019757">
    <property type="entry name" value="Pept_S26A_signal_pept_1_Lys-AS"/>
</dbReference>
<dbReference type="InterPro" id="IPR036286">
    <property type="entry name" value="LexA/Signal_pep-like_sf"/>
</dbReference>
<keyword evidence="7" id="KW-0645">Protease</keyword>
<keyword evidence="7" id="KW-1133">Transmembrane helix</keyword>
<dbReference type="PROSITE" id="PS00761">
    <property type="entry name" value="SPASE_I_3"/>
    <property type="match status" value="1"/>
</dbReference>
<dbReference type="EC" id="3.4.21.89" evidence="4 7"/>